<dbReference type="EMBL" id="CP116967">
    <property type="protein sequence ID" value="WNM57531.1"/>
    <property type="molecule type" value="Genomic_DNA"/>
</dbReference>
<evidence type="ECO:0000313" key="2">
    <source>
        <dbReference type="EMBL" id="WNM57531.1"/>
    </source>
</evidence>
<accession>A0AA96G9S2</accession>
<evidence type="ECO:0000313" key="3">
    <source>
        <dbReference type="Proteomes" id="UP001302719"/>
    </source>
</evidence>
<dbReference type="Pfam" id="PF12228">
    <property type="entry name" value="DUF3604"/>
    <property type="match status" value="1"/>
</dbReference>
<proteinExistence type="predicted"/>
<gene>
    <name evidence="2" type="ORF">PP769_16400</name>
</gene>
<organism evidence="2 3">
    <name type="scientific">Candidatus Nitrospira allomarina</name>
    <dbReference type="NCBI Taxonomy" id="3020900"/>
    <lineage>
        <taxon>Bacteria</taxon>
        <taxon>Pseudomonadati</taxon>
        <taxon>Nitrospirota</taxon>
        <taxon>Nitrospiria</taxon>
        <taxon>Nitrospirales</taxon>
        <taxon>Nitrospiraceae</taxon>
        <taxon>Nitrospira</taxon>
    </lineage>
</organism>
<dbReference type="RefSeq" id="WP_312642106.1">
    <property type="nucleotide sequence ID" value="NZ_CP116967.1"/>
</dbReference>
<reference evidence="2 3" key="1">
    <citation type="submission" date="2023-01" db="EMBL/GenBank/DDBJ databases">
        <title>Cultivation and genomic characterization of new, ubiquitous marine nitrite-oxidizing bacteria from the Nitrospirales.</title>
        <authorList>
            <person name="Mueller A.J."/>
            <person name="Daebeler A."/>
            <person name="Herbold C.W."/>
            <person name="Kirkegaard R.H."/>
            <person name="Daims H."/>
        </authorList>
    </citation>
    <scope>NUCLEOTIDE SEQUENCE [LARGE SCALE GENOMIC DNA]</scope>
    <source>
        <strain evidence="2 3">VA</strain>
    </source>
</reference>
<dbReference type="InterPro" id="IPR022028">
    <property type="entry name" value="DUF3604"/>
</dbReference>
<dbReference type="Proteomes" id="UP001302719">
    <property type="component" value="Chromosome"/>
</dbReference>
<evidence type="ECO:0000256" key="1">
    <source>
        <dbReference type="SAM" id="SignalP"/>
    </source>
</evidence>
<protein>
    <submittedName>
        <fullName evidence="2">DUF3604 domain-containing protein</fullName>
    </submittedName>
</protein>
<feature type="chain" id="PRO_5041640283" evidence="1">
    <location>
        <begin position="31"/>
        <end position="743"/>
    </location>
</feature>
<feature type="signal peptide" evidence="1">
    <location>
        <begin position="1"/>
        <end position="30"/>
    </location>
</feature>
<dbReference type="KEGG" id="nall:PP769_16400"/>
<dbReference type="AlphaFoldDB" id="A0AA96G9S2"/>
<keyword evidence="3" id="KW-1185">Reference proteome</keyword>
<sequence length="743" mass="82613">MQNRVLFRVHLNSIFTTLLLAGLLIQPGQAAFAQPAPEREAYFGETHVHTSWSLDSYLGFGNTIAGPEEFYKYSLGQPITHPGGFTVKITKPLDWGATTEHAEYLGAVQAALDPDSQLSKTLLGKSLKFGSRVEAEATYKLLTVTMLKNHPLTDLMAPDVLGTYWKRLVEIADKYYQPGKFTTFAAYEWTSTPNSANLHRNIFFLDTKKVPDMPFSAIDSDDPRALWEWMDAQRKAGNELLAITHNPNLSNGLMFPTEVDDRGRPIDKAWAETRIRNEPLAELKQVKGQSETTPGLSPNDEFANYEVVVWQLLGYKGDPRNFGSYIRQAYKDGLAMQDRLGLNPYKFGVVSGSDSHSTAVSYRQNNFFGIHGGNFDETPEKRLEGGHFGFKNLWASPAGLSVVWAEENTREAIFAAMQRKETYSTSGVRLRVRLFGGWEFEPDVLNQKDWVKTAYAKGVSMGGDLPAATAKAPSFVVWAVKDPDSGNLDRVQIVKGWSKNGQTFEKIYDVAWAGERKPNPATGKLPSIGHTVNLVTATYTNTIGAVELKTVWTDPDFDPSLDAFYYARVLEIPTPRWSTIQAVKLGRVPPDGVAATIQERAWTSPIWYTPNEEARKTAKPGITVAELTQKGATVLGDEELKQLIVGKTILVRNSVTGQRFEILHGADGRRLITAVDGNLPSLDVMGELAHGRQMQYEIRDGRYMVDVAGTPFEVIVYKIGNKHVAARSNEFGYANYEIEAAHE</sequence>
<keyword evidence="1" id="KW-0732">Signal</keyword>
<name>A0AA96G9S2_9BACT</name>
<dbReference type="Gene3D" id="3.20.20.140">
    <property type="entry name" value="Metal-dependent hydrolases"/>
    <property type="match status" value="1"/>
</dbReference>